<dbReference type="GO" id="GO:0005987">
    <property type="term" value="P:sucrose catabolic process"/>
    <property type="evidence" value="ECO:0007669"/>
    <property type="project" value="TreeGrafter"/>
</dbReference>
<dbReference type="InterPro" id="IPR006047">
    <property type="entry name" value="GH13_cat_dom"/>
</dbReference>
<dbReference type="InterPro" id="IPR013780">
    <property type="entry name" value="Glyco_hydro_b"/>
</dbReference>
<dbReference type="SUPFAM" id="SSF51445">
    <property type="entry name" value="(Trans)glycosidases"/>
    <property type="match status" value="1"/>
</dbReference>
<dbReference type="GO" id="GO:0033934">
    <property type="term" value="F:glucan 1,4-alpha-maltotriohydrolase activity"/>
    <property type="evidence" value="ECO:0007669"/>
    <property type="project" value="TreeGrafter"/>
</dbReference>
<dbReference type="SUPFAM" id="SSF51011">
    <property type="entry name" value="Glycosyl hydrolase domain"/>
    <property type="match status" value="1"/>
</dbReference>
<accession>A0A409VW32</accession>
<dbReference type="EMBL" id="NHYE01005540">
    <property type="protein sequence ID" value="PPQ70461.1"/>
    <property type="molecule type" value="Genomic_DNA"/>
</dbReference>
<gene>
    <name evidence="6" type="ORF">CVT26_013908</name>
</gene>
<keyword evidence="3" id="KW-0326">Glycosidase</keyword>
<keyword evidence="4" id="KW-0462">Maltose metabolism</keyword>
<dbReference type="FunFam" id="3.90.400.10:FF:000004">
    <property type="entry name" value="Oligo-1,6-glucosidase"/>
    <property type="match status" value="1"/>
</dbReference>
<comment type="similarity">
    <text evidence="1">Belongs to the glycosyl hydrolase 13 family.</text>
</comment>
<dbReference type="GO" id="GO:0004556">
    <property type="term" value="F:alpha-amylase activity"/>
    <property type="evidence" value="ECO:0007669"/>
    <property type="project" value="TreeGrafter"/>
</dbReference>
<dbReference type="GO" id="GO:0004574">
    <property type="term" value="F:oligo-1,6-glucosidase activity"/>
    <property type="evidence" value="ECO:0007669"/>
    <property type="project" value="TreeGrafter"/>
</dbReference>
<dbReference type="Gene3D" id="3.20.20.80">
    <property type="entry name" value="Glycosidases"/>
    <property type="match status" value="1"/>
</dbReference>
<evidence type="ECO:0000313" key="6">
    <source>
        <dbReference type="EMBL" id="PPQ70461.1"/>
    </source>
</evidence>
<dbReference type="GO" id="GO:0004575">
    <property type="term" value="F:sucrose alpha-glucosidase activity"/>
    <property type="evidence" value="ECO:0007669"/>
    <property type="project" value="TreeGrafter"/>
</dbReference>
<dbReference type="AlphaFoldDB" id="A0A409VW32"/>
<dbReference type="FunFam" id="3.20.20.80:FF:000064">
    <property type="entry name" value="Oligo-1,6-glucosidase"/>
    <property type="match status" value="1"/>
</dbReference>
<evidence type="ECO:0000256" key="4">
    <source>
        <dbReference type="ARBA" id="ARBA00026248"/>
    </source>
</evidence>
<keyword evidence="7" id="KW-1185">Reference proteome</keyword>
<keyword evidence="2" id="KW-0378">Hydrolase</keyword>
<dbReference type="Proteomes" id="UP000284706">
    <property type="component" value="Unassembled WGS sequence"/>
</dbReference>
<dbReference type="Gene3D" id="2.60.40.1180">
    <property type="entry name" value="Golgi alpha-mannosidase II"/>
    <property type="match status" value="1"/>
</dbReference>
<dbReference type="InParanoid" id="A0A409VW32"/>
<dbReference type="OrthoDB" id="1740265at2759"/>
<reference evidence="6 7" key="1">
    <citation type="journal article" date="2018" name="Evol. Lett.">
        <title>Horizontal gene cluster transfer increased hallucinogenic mushroom diversity.</title>
        <authorList>
            <person name="Reynolds H.T."/>
            <person name="Vijayakumar V."/>
            <person name="Gluck-Thaler E."/>
            <person name="Korotkin H.B."/>
            <person name="Matheny P.B."/>
            <person name="Slot J.C."/>
        </authorList>
    </citation>
    <scope>NUCLEOTIDE SEQUENCE [LARGE SCALE GENOMIC DNA]</scope>
    <source>
        <strain evidence="6 7">SRW20</strain>
    </source>
</reference>
<comment type="caution">
    <text evidence="6">The sequence shown here is derived from an EMBL/GenBank/DDBJ whole genome shotgun (WGS) entry which is preliminary data.</text>
</comment>
<evidence type="ECO:0000259" key="5">
    <source>
        <dbReference type="SMART" id="SM00642"/>
    </source>
</evidence>
<dbReference type="Gene3D" id="3.90.400.10">
    <property type="entry name" value="Oligo-1,6-glucosidase, Domain 2"/>
    <property type="match status" value="1"/>
</dbReference>
<evidence type="ECO:0000256" key="3">
    <source>
        <dbReference type="ARBA" id="ARBA00023295"/>
    </source>
</evidence>
<evidence type="ECO:0000313" key="7">
    <source>
        <dbReference type="Proteomes" id="UP000284706"/>
    </source>
</evidence>
<dbReference type="STRING" id="231916.A0A409VW32"/>
<proteinExistence type="inferred from homology"/>
<name>A0A409VW32_9AGAR</name>
<evidence type="ECO:0000256" key="2">
    <source>
        <dbReference type="ARBA" id="ARBA00022801"/>
    </source>
</evidence>
<organism evidence="6 7">
    <name type="scientific">Gymnopilus dilepis</name>
    <dbReference type="NCBI Taxonomy" id="231916"/>
    <lineage>
        <taxon>Eukaryota</taxon>
        <taxon>Fungi</taxon>
        <taxon>Dikarya</taxon>
        <taxon>Basidiomycota</taxon>
        <taxon>Agaricomycotina</taxon>
        <taxon>Agaricomycetes</taxon>
        <taxon>Agaricomycetidae</taxon>
        <taxon>Agaricales</taxon>
        <taxon>Agaricineae</taxon>
        <taxon>Hymenogastraceae</taxon>
        <taxon>Gymnopilus</taxon>
    </lineage>
</organism>
<dbReference type="PANTHER" id="PTHR10357">
    <property type="entry name" value="ALPHA-AMYLASE FAMILY MEMBER"/>
    <property type="match status" value="1"/>
</dbReference>
<evidence type="ECO:0000256" key="1">
    <source>
        <dbReference type="ARBA" id="ARBA00008061"/>
    </source>
</evidence>
<protein>
    <recommendedName>
        <fullName evidence="5">Glycosyl hydrolase family 13 catalytic domain-containing protein</fullName>
    </recommendedName>
</protein>
<dbReference type="FunCoup" id="A0A409VW32">
    <property type="interactions" value="33"/>
</dbReference>
<dbReference type="CDD" id="cd11333">
    <property type="entry name" value="AmyAc_SI_OligoGlu_DGase"/>
    <property type="match status" value="1"/>
</dbReference>
<dbReference type="Pfam" id="PF00128">
    <property type="entry name" value="Alpha-amylase"/>
    <property type="match status" value="1"/>
</dbReference>
<dbReference type="InterPro" id="IPR045857">
    <property type="entry name" value="O16G_dom_2"/>
</dbReference>
<dbReference type="GO" id="GO:0000025">
    <property type="term" value="P:maltose catabolic process"/>
    <property type="evidence" value="ECO:0007669"/>
    <property type="project" value="TreeGrafter"/>
</dbReference>
<dbReference type="SMART" id="SM00642">
    <property type="entry name" value="Aamy"/>
    <property type="match status" value="1"/>
</dbReference>
<feature type="domain" description="Glycosyl hydrolase family 13 catalytic" evidence="5">
    <location>
        <begin position="31"/>
        <end position="458"/>
    </location>
</feature>
<dbReference type="PANTHER" id="PTHR10357:SF179">
    <property type="entry name" value="NEUTRAL AND BASIC AMINO ACID TRANSPORT PROTEIN RBAT"/>
    <property type="match status" value="1"/>
</dbReference>
<dbReference type="InterPro" id="IPR017853">
    <property type="entry name" value="GH"/>
</dbReference>
<sequence>MSSAAASSVPPPAISTTAPSKAWWKEAVVYQIYPISFFDSNGDGFGDLNGIHAKLDYLKDLGVDVLWLSPIFRSPLADMGYDISNYKDIDPRYGTWVDWDNLLKGVHDRGMKLIMDIVLNHTSDEHPWFLSSRHSKADPKRDWYIWRPPKYDASGRRHPPNNWKSTFQGPAWEYDERTEEYYLHTHLSKQPDLNWENPKVRDAAWDLMRFWIDKGCDGFRMDDINLISKAEGLPDAPISIPGEEYQPATMNFTNGHKVLDFIKDMHSKVLSENELFTVGHTPFTHAPSDVAPYVLHGHGLNLVLHSELMDLDSPREGLEVVDLKTREWKLDDLRSIVTKWQQFGRDEGFWNSIFLEDHDHSRSVSRFGNDSDEWRPLSAKMLATFQITQSGTQFIYQGQELAMKNLPRSWGVEEYKDAGSLNHWNSILAQRRHQHGKRDVEMGDVLDDLHRKARDHARAPMQWDASPNAGFTLWTPWMRLNEDYKAWNVAQQLDDDNSVLAFWKRAIKVRKEHDVLIYGDFTDISNGHPSIFAYTRRLGTSKALVLLNFKDQKADFVLGDMSKETELPKTMRLVLGNYGDEGRRIDAGTIRLREYESQVYLSE</sequence>